<dbReference type="Pfam" id="PF08545">
    <property type="entry name" value="ACP_syn_III"/>
    <property type="match status" value="1"/>
</dbReference>
<dbReference type="SUPFAM" id="SSF53901">
    <property type="entry name" value="Thiolase-like"/>
    <property type="match status" value="1"/>
</dbReference>
<protein>
    <submittedName>
        <fullName evidence="5">Acyl-CoA:acyl-CoA alkyltransferase</fullName>
        <ecNumber evidence="5">2.3.3.20</ecNumber>
    </submittedName>
</protein>
<keyword evidence="2 5" id="KW-0012">Acyltransferase</keyword>
<dbReference type="Proteomes" id="UP000838100">
    <property type="component" value="Unassembled WGS sequence"/>
</dbReference>
<evidence type="ECO:0000313" key="6">
    <source>
        <dbReference type="Proteomes" id="UP000838100"/>
    </source>
</evidence>
<name>A0ABM9AAV0_9GAMM</name>
<dbReference type="PANTHER" id="PTHR34069:SF3">
    <property type="entry name" value="ACYL-COA:ACYL-COA ALKYLTRANSFERASE"/>
    <property type="match status" value="1"/>
</dbReference>
<comment type="caution">
    <text evidence="5">The sequence shown here is derived from an EMBL/GenBank/DDBJ whole genome shotgun (WGS) entry which is preliminary data.</text>
</comment>
<dbReference type="Pfam" id="PF08541">
    <property type="entry name" value="ACP_syn_III_C"/>
    <property type="match status" value="1"/>
</dbReference>
<keyword evidence="1 5" id="KW-0808">Transferase</keyword>
<dbReference type="NCBIfam" id="NF006720">
    <property type="entry name" value="PRK09258.1"/>
    <property type="match status" value="1"/>
</dbReference>
<feature type="domain" description="Beta-ketoacyl-[acyl-carrier-protein] synthase III N-terminal" evidence="4">
    <location>
        <begin position="116"/>
        <end position="198"/>
    </location>
</feature>
<dbReference type="RefSeq" id="WP_237442778.1">
    <property type="nucleotide sequence ID" value="NZ_CAKLPX010000001.1"/>
</dbReference>
<proteinExistence type="predicted"/>
<dbReference type="InterPro" id="IPR013751">
    <property type="entry name" value="ACP_syn_III_N"/>
</dbReference>
<dbReference type="InterPro" id="IPR013747">
    <property type="entry name" value="ACP_syn_III_C"/>
</dbReference>
<dbReference type="EC" id="2.3.3.20" evidence="5"/>
<evidence type="ECO:0000313" key="5">
    <source>
        <dbReference type="EMBL" id="CAH0990084.1"/>
    </source>
</evidence>
<accession>A0ABM9AAV0</accession>
<reference evidence="5" key="1">
    <citation type="submission" date="2021-12" db="EMBL/GenBank/DDBJ databases">
        <authorList>
            <person name="Rodrigo-Torres L."/>
            <person name="Arahal R. D."/>
            <person name="Lucena T."/>
        </authorList>
    </citation>
    <scope>NUCLEOTIDE SEQUENCE</scope>
    <source>
        <strain evidence="5">CECT 8267</strain>
    </source>
</reference>
<dbReference type="Gene3D" id="3.40.47.10">
    <property type="match status" value="2"/>
</dbReference>
<dbReference type="EMBL" id="CAKLPX010000001">
    <property type="protein sequence ID" value="CAH0990084.1"/>
    <property type="molecule type" value="Genomic_DNA"/>
</dbReference>
<dbReference type="PANTHER" id="PTHR34069">
    <property type="entry name" value="3-OXOACYL-[ACYL-CARRIER-PROTEIN] SYNTHASE 3"/>
    <property type="match status" value="1"/>
</dbReference>
<gene>
    <name evidence="5" type="primary">oleA</name>
    <name evidence="5" type="ORF">SIN8267_00167</name>
</gene>
<dbReference type="GO" id="GO:0016746">
    <property type="term" value="F:acyltransferase activity"/>
    <property type="evidence" value="ECO:0007669"/>
    <property type="project" value="UniProtKB-KW"/>
</dbReference>
<organism evidence="5 6">
    <name type="scientific">Sinobacterium norvegicum</name>
    <dbReference type="NCBI Taxonomy" id="1641715"/>
    <lineage>
        <taxon>Bacteria</taxon>
        <taxon>Pseudomonadati</taxon>
        <taxon>Pseudomonadota</taxon>
        <taxon>Gammaproteobacteria</taxon>
        <taxon>Cellvibrionales</taxon>
        <taxon>Spongiibacteraceae</taxon>
        <taxon>Sinobacterium</taxon>
    </lineage>
</organism>
<dbReference type="CDD" id="cd00830">
    <property type="entry name" value="KAS_III"/>
    <property type="match status" value="1"/>
</dbReference>
<keyword evidence="6" id="KW-1185">Reference proteome</keyword>
<dbReference type="InterPro" id="IPR016039">
    <property type="entry name" value="Thiolase-like"/>
</dbReference>
<evidence type="ECO:0000256" key="1">
    <source>
        <dbReference type="ARBA" id="ARBA00022679"/>
    </source>
</evidence>
<sequence>MPSNVVIEAIAYELPSTIITSLSIEEQIADNLAKFGIPLGSLEMLSGIKERRVWDAGTEPSNVATLAAQKVIDESGINADDIGCIINTSVSKDYIEPSVACLVHGNLKLSAHCRNYDIGNACLGFVDGMSTMMMMIETGQIKYGLIVNGESSLGPMDPTMARLKDPELTMETFRDNFATLTLGSGAVAMILTHKDNSQSGHLINGSVTLADTDNNRLCVGTHEGGITDPQKLLVAGVELAGKTWKTCERDLANWSDSAIDIYIPHQVSMPHINKLSKALGMSMDKIFLNVQTLGNIGPAALPITLKMAEEAGRMKAGDHVALLGIGSGLNCTGMSVTW</sequence>
<feature type="domain" description="Beta-ketoacyl-[acyl-carrier-protein] synthase III C-terminal" evidence="3">
    <location>
        <begin position="252"/>
        <end position="338"/>
    </location>
</feature>
<evidence type="ECO:0000259" key="4">
    <source>
        <dbReference type="Pfam" id="PF08545"/>
    </source>
</evidence>
<evidence type="ECO:0000259" key="3">
    <source>
        <dbReference type="Pfam" id="PF08541"/>
    </source>
</evidence>
<evidence type="ECO:0000256" key="2">
    <source>
        <dbReference type="ARBA" id="ARBA00023315"/>
    </source>
</evidence>